<dbReference type="Proteomes" id="UP001244552">
    <property type="component" value="Unassembled WGS sequence"/>
</dbReference>
<protein>
    <submittedName>
        <fullName evidence="3">Nitrate reductase NapE</fullName>
    </submittedName>
</protein>
<keyword evidence="2" id="KW-1133">Transmembrane helix</keyword>
<comment type="caution">
    <text evidence="3">The sequence shown here is derived from an EMBL/GenBank/DDBJ whole genome shotgun (WGS) entry which is preliminary data.</text>
</comment>
<name>A0ABU0MQL5_9PROT</name>
<dbReference type="InterPro" id="IPR010649">
    <property type="entry name" value="NapE_TorE"/>
</dbReference>
<feature type="region of interest" description="Disordered" evidence="1">
    <location>
        <begin position="1"/>
        <end position="25"/>
    </location>
</feature>
<proteinExistence type="predicted"/>
<dbReference type="EMBL" id="JAUSVU010000020">
    <property type="protein sequence ID" value="MDQ0535767.1"/>
    <property type="molecule type" value="Genomic_DNA"/>
</dbReference>
<feature type="compositionally biased region" description="Basic and acidic residues" evidence="1">
    <location>
        <begin position="1"/>
        <end position="21"/>
    </location>
</feature>
<evidence type="ECO:0000313" key="4">
    <source>
        <dbReference type="Proteomes" id="UP001244552"/>
    </source>
</evidence>
<keyword evidence="2" id="KW-0812">Transmembrane</keyword>
<dbReference type="NCBIfam" id="TIGR02973">
    <property type="entry name" value="nitrate_rd_NapE"/>
    <property type="match status" value="1"/>
</dbReference>
<evidence type="ECO:0000256" key="1">
    <source>
        <dbReference type="SAM" id="MobiDB-lite"/>
    </source>
</evidence>
<organism evidence="3 4">
    <name type="scientific">Azospirillum picis</name>
    <dbReference type="NCBI Taxonomy" id="488438"/>
    <lineage>
        <taxon>Bacteria</taxon>
        <taxon>Pseudomonadati</taxon>
        <taxon>Pseudomonadota</taxon>
        <taxon>Alphaproteobacteria</taxon>
        <taxon>Rhodospirillales</taxon>
        <taxon>Azospirillaceae</taxon>
        <taxon>Azospirillum</taxon>
    </lineage>
</organism>
<evidence type="ECO:0000313" key="3">
    <source>
        <dbReference type="EMBL" id="MDQ0535767.1"/>
    </source>
</evidence>
<dbReference type="InterPro" id="IPR004448">
    <property type="entry name" value="Nitrate_reductase_NapE"/>
</dbReference>
<feature type="transmembrane region" description="Helical" evidence="2">
    <location>
        <begin position="36"/>
        <end position="61"/>
    </location>
</feature>
<gene>
    <name evidence="3" type="ORF">QO018_004651</name>
</gene>
<keyword evidence="2" id="KW-0472">Membrane</keyword>
<reference evidence="3 4" key="1">
    <citation type="submission" date="2023-07" db="EMBL/GenBank/DDBJ databases">
        <title>Genomic Encyclopedia of Type Strains, Phase IV (KMG-IV): sequencing the most valuable type-strain genomes for metagenomic binning, comparative biology and taxonomic classification.</title>
        <authorList>
            <person name="Goeker M."/>
        </authorList>
    </citation>
    <scope>NUCLEOTIDE SEQUENCE [LARGE SCALE GENOMIC DNA]</scope>
    <source>
        <strain evidence="3 4">DSM 19922</strain>
    </source>
</reference>
<accession>A0ABU0MQL5</accession>
<evidence type="ECO:0000256" key="2">
    <source>
        <dbReference type="SAM" id="Phobius"/>
    </source>
</evidence>
<dbReference type="RefSeq" id="WP_209987674.1">
    <property type="nucleotide sequence ID" value="NZ_JAGINO010000022.1"/>
</dbReference>
<sequence>MGTGRDRHFGVDDGGLRRDDLPPPAPGTRRRELAMFLMLAVFIWPVLSVAVVGGYGFAVWMSQLIMGPPGPPPV</sequence>
<dbReference type="Pfam" id="PF06796">
    <property type="entry name" value="NapE"/>
    <property type="match status" value="1"/>
</dbReference>
<keyword evidence="4" id="KW-1185">Reference proteome</keyword>